<evidence type="ECO:0000259" key="1">
    <source>
        <dbReference type="Pfam" id="PF00144"/>
    </source>
</evidence>
<protein>
    <recommendedName>
        <fullName evidence="1">Beta-lactamase-related domain-containing protein</fullName>
    </recommendedName>
</protein>
<keyword evidence="3" id="KW-1185">Reference proteome</keyword>
<dbReference type="EMBL" id="VICG01000012">
    <property type="protein sequence ID" value="KAA8566124.1"/>
    <property type="molecule type" value="Genomic_DNA"/>
</dbReference>
<dbReference type="Gene3D" id="3.40.710.10">
    <property type="entry name" value="DD-peptidase/beta-lactamase superfamily"/>
    <property type="match status" value="1"/>
</dbReference>
<dbReference type="PANTHER" id="PTHR43319">
    <property type="entry name" value="BETA-LACTAMASE-RELATED"/>
    <property type="match status" value="1"/>
</dbReference>
<dbReference type="SUPFAM" id="SSF56601">
    <property type="entry name" value="beta-lactamase/transpeptidase-like"/>
    <property type="match status" value="1"/>
</dbReference>
<dbReference type="InterPro" id="IPR012338">
    <property type="entry name" value="Beta-lactam/transpept-like"/>
</dbReference>
<gene>
    <name evidence="2" type="ORF">EYC84_008727</name>
</gene>
<feature type="domain" description="Beta-lactamase-related" evidence="1">
    <location>
        <begin position="19"/>
        <end position="363"/>
    </location>
</feature>
<evidence type="ECO:0000313" key="2">
    <source>
        <dbReference type="EMBL" id="KAA8566124.1"/>
    </source>
</evidence>
<proteinExistence type="predicted"/>
<reference evidence="2 3" key="1">
    <citation type="submission" date="2019-06" db="EMBL/GenBank/DDBJ databases">
        <title>Genome Sequence of the Brown Rot Fungal Pathogen Monilinia fructicola.</title>
        <authorList>
            <person name="De Miccolis Angelini R.M."/>
            <person name="Landi L."/>
            <person name="Abate D."/>
            <person name="Pollastro S."/>
            <person name="Romanazzi G."/>
            <person name="Faretra F."/>
        </authorList>
    </citation>
    <scope>NUCLEOTIDE SEQUENCE [LARGE SCALE GENOMIC DNA]</scope>
    <source>
        <strain evidence="2 3">Mfrc123</strain>
    </source>
</reference>
<dbReference type="InterPro" id="IPR052907">
    <property type="entry name" value="Beta-lactamase/esterase"/>
</dbReference>
<dbReference type="AlphaFoldDB" id="A0A5M9J9L5"/>
<dbReference type="PANTHER" id="PTHR43319:SF3">
    <property type="entry name" value="BETA-LACTAMASE-RELATED DOMAIN-CONTAINING PROTEIN"/>
    <property type="match status" value="1"/>
</dbReference>
<sequence>MQQQIHGHLDPRFTEVSKSFQKFLDTGEELGASIAVNIDGINVVDIWGGFSTEDKTKAWERDTIVNVFSTTKTVSALAALILVDRGLLDINEKVHKYWPEFASHGKSDIEVRHLLSHTSGLSGWELPMTMEDLFNFDESVAKLQEQEPWWTPGSASGYHSWTYGFLIGQLVRNVTGKTLREFVAKEIAGPLGADFEIGVSEKNWHRVSPLVFAGAEASSPPAGTDPASIQAKTFFNPPLDPSLVNTSKWREAEIGAANGHGNALSIATMLSPISLGGEVKGVRLLSQKTIDLIFQEQSRGIDLVTGMNVRFGVGFGLSEKDTDLGFLPEGRVCMWGGYGGSIVIMDLDRRMTIAYAMNKIPAEAAGVDSARTQAYVSAIYGAVGAK</sequence>
<organism evidence="2 3">
    <name type="scientific">Monilinia fructicola</name>
    <name type="common">Brown rot fungus</name>
    <name type="synonym">Ciboria fructicola</name>
    <dbReference type="NCBI Taxonomy" id="38448"/>
    <lineage>
        <taxon>Eukaryota</taxon>
        <taxon>Fungi</taxon>
        <taxon>Dikarya</taxon>
        <taxon>Ascomycota</taxon>
        <taxon>Pezizomycotina</taxon>
        <taxon>Leotiomycetes</taxon>
        <taxon>Helotiales</taxon>
        <taxon>Sclerotiniaceae</taxon>
        <taxon>Monilinia</taxon>
    </lineage>
</organism>
<dbReference type="VEuPathDB" id="FungiDB:MFRU_039g00650"/>
<dbReference type="Proteomes" id="UP000322873">
    <property type="component" value="Unassembled WGS sequence"/>
</dbReference>
<accession>A0A5M9J9L5</accession>
<evidence type="ECO:0000313" key="3">
    <source>
        <dbReference type="Proteomes" id="UP000322873"/>
    </source>
</evidence>
<comment type="caution">
    <text evidence="2">The sequence shown here is derived from an EMBL/GenBank/DDBJ whole genome shotgun (WGS) entry which is preliminary data.</text>
</comment>
<dbReference type="InterPro" id="IPR001466">
    <property type="entry name" value="Beta-lactam-related"/>
</dbReference>
<name>A0A5M9J9L5_MONFR</name>
<dbReference type="Pfam" id="PF00144">
    <property type="entry name" value="Beta-lactamase"/>
    <property type="match status" value="1"/>
</dbReference>
<dbReference type="OrthoDB" id="5946976at2759"/>